<dbReference type="InterPro" id="IPR002560">
    <property type="entry name" value="Transposase_DDE"/>
</dbReference>
<name>A0A917GXP8_9MICC</name>
<dbReference type="Proteomes" id="UP000638848">
    <property type="component" value="Unassembled WGS sequence"/>
</dbReference>
<dbReference type="Pfam" id="PF01610">
    <property type="entry name" value="DDE_Tnp_ISL3"/>
    <property type="match status" value="1"/>
</dbReference>
<feature type="domain" description="Transposase IS204/IS1001/IS1096/IS1165 DDE" evidence="1">
    <location>
        <begin position="48"/>
        <end position="170"/>
    </location>
</feature>
<organism evidence="2 3">
    <name type="scientific">Kocuria dechangensis</name>
    <dbReference type="NCBI Taxonomy" id="1176249"/>
    <lineage>
        <taxon>Bacteria</taxon>
        <taxon>Bacillati</taxon>
        <taxon>Actinomycetota</taxon>
        <taxon>Actinomycetes</taxon>
        <taxon>Micrococcales</taxon>
        <taxon>Micrococcaceae</taxon>
        <taxon>Kocuria</taxon>
    </lineage>
</organism>
<evidence type="ECO:0000259" key="1">
    <source>
        <dbReference type="Pfam" id="PF01610"/>
    </source>
</evidence>
<evidence type="ECO:0000313" key="3">
    <source>
        <dbReference type="Proteomes" id="UP000638848"/>
    </source>
</evidence>
<protein>
    <recommendedName>
        <fullName evidence="1">Transposase IS204/IS1001/IS1096/IS1165 DDE domain-containing protein</fullName>
    </recommendedName>
</protein>
<dbReference type="AlphaFoldDB" id="A0A917GXP8"/>
<reference evidence="2" key="2">
    <citation type="submission" date="2020-09" db="EMBL/GenBank/DDBJ databases">
        <authorList>
            <person name="Sun Q."/>
            <person name="Zhou Y."/>
        </authorList>
    </citation>
    <scope>NUCLEOTIDE SEQUENCE</scope>
    <source>
        <strain evidence="2">CGMCC 1.12187</strain>
    </source>
</reference>
<dbReference type="EMBL" id="BMEQ01000012">
    <property type="protein sequence ID" value="GGG60178.1"/>
    <property type="molecule type" value="Genomic_DNA"/>
</dbReference>
<comment type="caution">
    <text evidence="2">The sequence shown here is derived from an EMBL/GenBank/DDBJ whole genome shotgun (WGS) entry which is preliminary data.</text>
</comment>
<keyword evidence="3" id="KW-1185">Reference proteome</keyword>
<accession>A0A917GXP8</accession>
<dbReference type="RefSeq" id="WP_188537498.1">
    <property type="nucleotide sequence ID" value="NZ_BMEQ01000012.1"/>
</dbReference>
<proteinExistence type="predicted"/>
<gene>
    <name evidence="2" type="ORF">GCM10011374_23810</name>
</gene>
<evidence type="ECO:0000313" key="2">
    <source>
        <dbReference type="EMBL" id="GGG60178.1"/>
    </source>
</evidence>
<reference evidence="2" key="1">
    <citation type="journal article" date="2014" name="Int. J. Syst. Evol. Microbiol.">
        <title>Complete genome sequence of Corynebacterium casei LMG S-19264T (=DSM 44701T), isolated from a smear-ripened cheese.</title>
        <authorList>
            <consortium name="US DOE Joint Genome Institute (JGI-PGF)"/>
            <person name="Walter F."/>
            <person name="Albersmeier A."/>
            <person name="Kalinowski J."/>
            <person name="Ruckert C."/>
        </authorList>
    </citation>
    <scope>NUCLEOTIDE SEQUENCE</scope>
    <source>
        <strain evidence="2">CGMCC 1.12187</strain>
    </source>
</reference>
<sequence>MSHAICTPACALFDLPDVHVLAVERGPRLFALVIETVPFLVGCSSCSVLEAFHVVTLSGQVIDEVRRRVHQDTPGHCGRAGDPLYGIRRTLQIGVEHLTAKQITRLNAEPAVGDPHQEVSLAWRCYQKWRAVYHVRPAQGRQLVAETLAAFPACSIPEAARGFRNLENYRIHALLAVGGNLPWRNISAHAHL</sequence>